<accession>A0A014MEU4</accession>
<comment type="caution">
    <text evidence="6">The sequence shown here is derived from an EMBL/GenBank/DDBJ whole genome shotgun (WGS) entry which is preliminary data.</text>
</comment>
<dbReference type="PANTHER" id="PTHR30514">
    <property type="entry name" value="GLUCOKINASE"/>
    <property type="match status" value="1"/>
</dbReference>
<keyword evidence="1" id="KW-0805">Transcription regulation</keyword>
<dbReference type="AlphaFoldDB" id="A0A014MEU4"/>
<feature type="domain" description="HTH rpiR-type" evidence="5">
    <location>
        <begin position="8"/>
        <end position="84"/>
    </location>
</feature>
<keyword evidence="2" id="KW-0238">DNA-binding</keyword>
<dbReference type="Gene3D" id="1.10.10.10">
    <property type="entry name" value="Winged helix-like DNA-binding domain superfamily/Winged helix DNA-binding domain"/>
    <property type="match status" value="1"/>
</dbReference>
<dbReference type="InterPro" id="IPR035472">
    <property type="entry name" value="RpiR-like_SIS"/>
</dbReference>
<evidence type="ECO:0000256" key="3">
    <source>
        <dbReference type="ARBA" id="ARBA00023152"/>
    </source>
</evidence>
<dbReference type="InterPro" id="IPR000281">
    <property type="entry name" value="HTH_RpiR"/>
</dbReference>
<gene>
    <name evidence="6" type="ORF">AX13_18240</name>
</gene>
<evidence type="ECO:0000313" key="6">
    <source>
        <dbReference type="EMBL" id="EXU80231.1"/>
    </source>
</evidence>
<dbReference type="Pfam" id="PF01418">
    <property type="entry name" value="HTH_6"/>
    <property type="match status" value="1"/>
</dbReference>
<evidence type="ECO:0000256" key="4">
    <source>
        <dbReference type="ARBA" id="ARBA00023163"/>
    </source>
</evidence>
<dbReference type="GO" id="GO:0006096">
    <property type="term" value="P:glycolytic process"/>
    <property type="evidence" value="ECO:0007669"/>
    <property type="project" value="UniProtKB-KW"/>
</dbReference>
<dbReference type="EMBL" id="JBOK01000009">
    <property type="protein sequence ID" value="EXU80231.1"/>
    <property type="molecule type" value="Genomic_DNA"/>
</dbReference>
<dbReference type="Pfam" id="PF01380">
    <property type="entry name" value="SIS"/>
    <property type="match status" value="1"/>
</dbReference>
<evidence type="ECO:0000259" key="5">
    <source>
        <dbReference type="PROSITE" id="PS51071"/>
    </source>
</evidence>
<sequence length="290" mass="32318">MPDVLTASALEARIRHCYEQLTEAERKLADVVLLRQRELLGYSATELANLAGISKSTAARFFRSLGYEDFGAFRQAVRELQAQQSPLARMEPSRRRDSLAVQFQGHLRNDALRLQQWAEALPDNHLEAALALLHKARKVWVVGYRHSHVTAFYAQALLAQVRGEVFSLNDVAGREADLLACASDRDVVLAVDFRRRSTRLRHTLAAARSSGAQVLVLTDAPVSALAMQSQVVLRCGAEHQQGLFDSYVCAVSVVNFLAASLAQMQRTPTHARLQRIERLHVALDDLEPQM</sequence>
<keyword evidence="7" id="KW-1185">Reference proteome</keyword>
<dbReference type="CDD" id="cd05013">
    <property type="entry name" value="SIS_RpiR"/>
    <property type="match status" value="1"/>
</dbReference>
<dbReference type="InterPro" id="IPR036388">
    <property type="entry name" value="WH-like_DNA-bd_sf"/>
</dbReference>
<dbReference type="Proteomes" id="UP000020766">
    <property type="component" value="Unassembled WGS sequence"/>
</dbReference>
<evidence type="ECO:0000256" key="2">
    <source>
        <dbReference type="ARBA" id="ARBA00023125"/>
    </source>
</evidence>
<reference evidence="6 7" key="1">
    <citation type="submission" date="2014-01" db="EMBL/GenBank/DDBJ databases">
        <title>Interspecies Systems Biology Uncovers Metabolites Affecting C. elegans Gene Expression and Life History Traits.</title>
        <authorList>
            <person name="Watson E."/>
            <person name="Macneil L.T."/>
            <person name="Ritter A.D."/>
            <person name="Yilmaz L.S."/>
            <person name="Rosebrock A.P."/>
            <person name="Caudy A.A."/>
            <person name="Walhout A.J."/>
        </authorList>
    </citation>
    <scope>NUCLEOTIDE SEQUENCE [LARGE SCALE GENOMIC DNA]</scope>
    <source>
        <strain evidence="6 7">DA1877</strain>
    </source>
</reference>
<name>A0A014MEU4_9BURK</name>
<evidence type="ECO:0000313" key="7">
    <source>
        <dbReference type="Proteomes" id="UP000020766"/>
    </source>
</evidence>
<dbReference type="PANTHER" id="PTHR30514:SF18">
    <property type="entry name" value="RPIR-FAMILY TRANSCRIPTIONAL REGULATOR"/>
    <property type="match status" value="1"/>
</dbReference>
<dbReference type="GO" id="GO:0003677">
    <property type="term" value="F:DNA binding"/>
    <property type="evidence" value="ECO:0007669"/>
    <property type="project" value="UniProtKB-KW"/>
</dbReference>
<dbReference type="InterPro" id="IPR009057">
    <property type="entry name" value="Homeodomain-like_sf"/>
</dbReference>
<proteinExistence type="predicted"/>
<dbReference type="Gene3D" id="3.40.50.10490">
    <property type="entry name" value="Glucose-6-phosphate isomerase like protein, domain 1"/>
    <property type="match status" value="1"/>
</dbReference>
<organism evidence="6 7">
    <name type="scientific">Comamonas aquatica DA1877</name>
    <dbReference type="NCBI Taxonomy" id="1457173"/>
    <lineage>
        <taxon>Bacteria</taxon>
        <taxon>Pseudomonadati</taxon>
        <taxon>Pseudomonadota</taxon>
        <taxon>Betaproteobacteria</taxon>
        <taxon>Burkholderiales</taxon>
        <taxon>Comamonadaceae</taxon>
        <taxon>Comamonas</taxon>
    </lineage>
</organism>
<dbReference type="InterPro" id="IPR046348">
    <property type="entry name" value="SIS_dom_sf"/>
</dbReference>
<dbReference type="GO" id="GO:0097367">
    <property type="term" value="F:carbohydrate derivative binding"/>
    <property type="evidence" value="ECO:0007669"/>
    <property type="project" value="InterPro"/>
</dbReference>
<protein>
    <submittedName>
        <fullName evidence="6">RpiR family transcriptional regulator</fullName>
    </submittedName>
</protein>
<dbReference type="InterPro" id="IPR001347">
    <property type="entry name" value="SIS_dom"/>
</dbReference>
<dbReference type="SUPFAM" id="SSF46689">
    <property type="entry name" value="Homeodomain-like"/>
    <property type="match status" value="1"/>
</dbReference>
<dbReference type="GO" id="GO:0003700">
    <property type="term" value="F:DNA-binding transcription factor activity"/>
    <property type="evidence" value="ECO:0007669"/>
    <property type="project" value="InterPro"/>
</dbReference>
<dbReference type="InterPro" id="IPR047640">
    <property type="entry name" value="RpiR-like"/>
</dbReference>
<dbReference type="GeneID" id="74939773"/>
<dbReference type="PATRIC" id="fig|1457173.3.peg.1895"/>
<dbReference type="PROSITE" id="PS51071">
    <property type="entry name" value="HTH_RPIR"/>
    <property type="match status" value="1"/>
</dbReference>
<dbReference type="RefSeq" id="WP_042414666.1">
    <property type="nucleotide sequence ID" value="NZ_JBOK01000009.1"/>
</dbReference>
<dbReference type="SUPFAM" id="SSF53697">
    <property type="entry name" value="SIS domain"/>
    <property type="match status" value="1"/>
</dbReference>
<keyword evidence="3" id="KW-0324">Glycolysis</keyword>
<keyword evidence="4" id="KW-0804">Transcription</keyword>
<evidence type="ECO:0000256" key="1">
    <source>
        <dbReference type="ARBA" id="ARBA00023015"/>
    </source>
</evidence>